<protein>
    <submittedName>
        <fullName evidence="3">Uncharacterized protein</fullName>
    </submittedName>
</protein>
<evidence type="ECO:0000313" key="4">
    <source>
        <dbReference type="Proteomes" id="UP000636960"/>
    </source>
</evidence>
<accession>A0A919MW13</accession>
<sequence length="217" mass="22743">MTNLHDRLDTIAGPAVVPSPAQIDADLARGKRALRRRRAVQQVGASVFAVAAIAAAVAYGTSGGASPQPKPEAVAPVAPQTVATKLVAYKGEQPKGFTIDKVPDGWEVQGVSPGALTIAPIGIKDQHPDSFVGKIAVMLQSADDKSTPTGQNVTVGGKPGVINDPDDPGHTRNLWVKQPNGIWMLVQIWDARGWTAESMVEFADGITVTKEAQQGRG</sequence>
<keyword evidence="2" id="KW-0472">Membrane</keyword>
<dbReference type="EMBL" id="BOMV01000054">
    <property type="protein sequence ID" value="GIE96984.1"/>
    <property type="molecule type" value="Genomic_DNA"/>
</dbReference>
<reference evidence="3" key="1">
    <citation type="submission" date="2021-01" db="EMBL/GenBank/DDBJ databases">
        <title>Whole genome shotgun sequence of Actinoplanes rishiriensis NBRC 108556.</title>
        <authorList>
            <person name="Komaki H."/>
            <person name="Tamura T."/>
        </authorList>
    </citation>
    <scope>NUCLEOTIDE SEQUENCE</scope>
    <source>
        <strain evidence="3">NBRC 108556</strain>
    </source>
</reference>
<evidence type="ECO:0000256" key="2">
    <source>
        <dbReference type="SAM" id="Phobius"/>
    </source>
</evidence>
<proteinExistence type="predicted"/>
<organism evidence="3 4">
    <name type="scientific">Paractinoplanes rishiriensis</name>
    <dbReference type="NCBI Taxonomy" id="1050105"/>
    <lineage>
        <taxon>Bacteria</taxon>
        <taxon>Bacillati</taxon>
        <taxon>Actinomycetota</taxon>
        <taxon>Actinomycetes</taxon>
        <taxon>Micromonosporales</taxon>
        <taxon>Micromonosporaceae</taxon>
        <taxon>Paractinoplanes</taxon>
    </lineage>
</organism>
<evidence type="ECO:0000313" key="3">
    <source>
        <dbReference type="EMBL" id="GIE96984.1"/>
    </source>
</evidence>
<evidence type="ECO:0000256" key="1">
    <source>
        <dbReference type="SAM" id="MobiDB-lite"/>
    </source>
</evidence>
<keyword evidence="4" id="KW-1185">Reference proteome</keyword>
<dbReference type="AlphaFoldDB" id="A0A919MW13"/>
<keyword evidence="2" id="KW-1133">Transmembrane helix</keyword>
<feature type="transmembrane region" description="Helical" evidence="2">
    <location>
        <begin position="39"/>
        <end position="60"/>
    </location>
</feature>
<feature type="region of interest" description="Disordered" evidence="1">
    <location>
        <begin position="143"/>
        <end position="166"/>
    </location>
</feature>
<dbReference type="Proteomes" id="UP000636960">
    <property type="component" value="Unassembled WGS sequence"/>
</dbReference>
<comment type="caution">
    <text evidence="3">The sequence shown here is derived from an EMBL/GenBank/DDBJ whole genome shotgun (WGS) entry which is preliminary data.</text>
</comment>
<name>A0A919MW13_9ACTN</name>
<keyword evidence="2" id="KW-0812">Transmembrane</keyword>
<dbReference type="RefSeq" id="WP_203783450.1">
    <property type="nucleotide sequence ID" value="NZ_BOMV01000054.1"/>
</dbReference>
<gene>
    <name evidence="3" type="ORF">Ari01nite_44490</name>
</gene>